<dbReference type="AlphaFoldDB" id="A0A318QYC0"/>
<proteinExistence type="predicted"/>
<dbReference type="Proteomes" id="UP000247417">
    <property type="component" value="Unassembled WGS sequence"/>
</dbReference>
<evidence type="ECO:0000313" key="2">
    <source>
        <dbReference type="Proteomes" id="UP000247417"/>
    </source>
</evidence>
<dbReference type="GO" id="GO:0004521">
    <property type="term" value="F:RNA endonuclease activity"/>
    <property type="evidence" value="ECO:0007669"/>
    <property type="project" value="TreeGrafter"/>
</dbReference>
<evidence type="ECO:0000313" key="1">
    <source>
        <dbReference type="EMBL" id="PYD80299.1"/>
    </source>
</evidence>
<dbReference type="GO" id="GO:0016075">
    <property type="term" value="P:rRNA catabolic process"/>
    <property type="evidence" value="ECO:0007669"/>
    <property type="project" value="TreeGrafter"/>
</dbReference>
<dbReference type="EMBL" id="NKTX01000055">
    <property type="protein sequence ID" value="PYD80299.1"/>
    <property type="molecule type" value="Genomic_DNA"/>
</dbReference>
<name>A0A318QYC0_9PROT</name>
<dbReference type="SUPFAM" id="SSF50118">
    <property type="entry name" value="Cell growth inhibitor/plasmid maintenance toxic component"/>
    <property type="match status" value="1"/>
</dbReference>
<comment type="caution">
    <text evidence="1">The sequence shown here is derived from an EMBL/GenBank/DDBJ whole genome shotgun (WGS) entry which is preliminary data.</text>
</comment>
<dbReference type="GO" id="GO:0006402">
    <property type="term" value="P:mRNA catabolic process"/>
    <property type="evidence" value="ECO:0007669"/>
    <property type="project" value="TreeGrafter"/>
</dbReference>
<protein>
    <recommendedName>
        <fullName evidence="3">Type II toxin-antitoxin system PemK/MazF family toxin</fullName>
    </recommendedName>
</protein>
<organism evidence="1 2">
    <name type="scientific">Komagataeibacter oboediens</name>
    <dbReference type="NCBI Taxonomy" id="65958"/>
    <lineage>
        <taxon>Bacteria</taxon>
        <taxon>Pseudomonadati</taxon>
        <taxon>Pseudomonadota</taxon>
        <taxon>Alphaproteobacteria</taxon>
        <taxon>Acetobacterales</taxon>
        <taxon>Acetobacteraceae</taxon>
        <taxon>Komagataeibacter</taxon>
    </lineage>
</organism>
<reference evidence="1 2" key="1">
    <citation type="submission" date="2017-07" db="EMBL/GenBank/DDBJ databases">
        <title>A draft genome sequence of Komagataeibacter oboediens LMG 18849.</title>
        <authorList>
            <person name="Skraban J."/>
            <person name="Cleenwerck I."/>
            <person name="Vandamme P."/>
            <person name="Trcek J."/>
        </authorList>
    </citation>
    <scope>NUCLEOTIDE SEQUENCE [LARGE SCALE GENOMIC DNA]</scope>
    <source>
        <strain evidence="1 2">LMG 18849</strain>
    </source>
</reference>
<gene>
    <name evidence="1" type="ORF">CFR80_13980</name>
</gene>
<dbReference type="PANTHER" id="PTHR33988">
    <property type="entry name" value="ENDORIBONUCLEASE MAZF-RELATED"/>
    <property type="match status" value="1"/>
</dbReference>
<dbReference type="OrthoDB" id="557178at2"/>
<sequence>MRLHFTRIGERHVQKAKRKSAGLTPGQIVVADWRGDALPKEPNKRRPAVVVEETDLFAPGYPNVILVPITEDEDLAIPDLSVVIEPTNENGCSKRCVVVSHLVATTSKARIKPTTSWITSEELAEVRQQIAMAIGLT</sequence>
<dbReference type="Gene3D" id="2.30.30.110">
    <property type="match status" value="1"/>
</dbReference>
<dbReference type="InterPro" id="IPR003477">
    <property type="entry name" value="PemK-like"/>
</dbReference>
<dbReference type="InterPro" id="IPR011067">
    <property type="entry name" value="Plasmid_toxin/cell-grow_inhib"/>
</dbReference>
<accession>A0A318QYC0</accession>
<dbReference type="Pfam" id="PF02452">
    <property type="entry name" value="PemK_toxin"/>
    <property type="match status" value="1"/>
</dbReference>
<dbReference type="GO" id="GO:0003677">
    <property type="term" value="F:DNA binding"/>
    <property type="evidence" value="ECO:0007669"/>
    <property type="project" value="InterPro"/>
</dbReference>
<evidence type="ECO:0008006" key="3">
    <source>
        <dbReference type="Google" id="ProtNLM"/>
    </source>
</evidence>